<sequence length="91" mass="10603">MWRTFRKNGLIFKDLFTVTTKGNRYVLVLMDYFTKWPEAIPIRSGSLVWLKKNLFGMDFARVGVPSDITSGWYNFNSALFRALQDFLGILT</sequence>
<organism evidence="1 2">
    <name type="scientific">Araneus ventricosus</name>
    <name type="common">Orbweaver spider</name>
    <name type="synonym">Epeira ventricosa</name>
    <dbReference type="NCBI Taxonomy" id="182803"/>
    <lineage>
        <taxon>Eukaryota</taxon>
        <taxon>Metazoa</taxon>
        <taxon>Ecdysozoa</taxon>
        <taxon>Arthropoda</taxon>
        <taxon>Chelicerata</taxon>
        <taxon>Arachnida</taxon>
        <taxon>Araneae</taxon>
        <taxon>Araneomorphae</taxon>
        <taxon>Entelegynae</taxon>
        <taxon>Araneoidea</taxon>
        <taxon>Araneidae</taxon>
        <taxon>Araneus</taxon>
    </lineage>
</organism>
<reference evidence="1 2" key="1">
    <citation type="journal article" date="2019" name="Sci. Rep.">
        <title>Orb-weaving spider Araneus ventricosus genome elucidates the spidroin gene catalogue.</title>
        <authorList>
            <person name="Kono N."/>
            <person name="Nakamura H."/>
            <person name="Ohtoshi R."/>
            <person name="Moran D.A.P."/>
            <person name="Shinohara A."/>
            <person name="Yoshida Y."/>
            <person name="Fujiwara M."/>
            <person name="Mori M."/>
            <person name="Tomita M."/>
            <person name="Arakawa K."/>
        </authorList>
    </citation>
    <scope>NUCLEOTIDE SEQUENCE [LARGE SCALE GENOMIC DNA]</scope>
</reference>
<comment type="caution">
    <text evidence="1">The sequence shown here is derived from an EMBL/GenBank/DDBJ whole genome shotgun (WGS) entry which is preliminary data.</text>
</comment>
<keyword evidence="2" id="KW-1185">Reference proteome</keyword>
<protein>
    <recommendedName>
        <fullName evidence="3">Integrase catalytic domain-containing protein</fullName>
    </recommendedName>
</protein>
<dbReference type="InterPro" id="IPR012337">
    <property type="entry name" value="RNaseH-like_sf"/>
</dbReference>
<evidence type="ECO:0000313" key="2">
    <source>
        <dbReference type="Proteomes" id="UP000499080"/>
    </source>
</evidence>
<dbReference type="SUPFAM" id="SSF53098">
    <property type="entry name" value="Ribonuclease H-like"/>
    <property type="match status" value="1"/>
</dbReference>
<name>A0A4Y2V546_ARAVE</name>
<dbReference type="Proteomes" id="UP000499080">
    <property type="component" value="Unassembled WGS sequence"/>
</dbReference>
<accession>A0A4Y2V546</accession>
<evidence type="ECO:0008006" key="3">
    <source>
        <dbReference type="Google" id="ProtNLM"/>
    </source>
</evidence>
<dbReference type="Gene3D" id="3.30.420.10">
    <property type="entry name" value="Ribonuclease H-like superfamily/Ribonuclease H"/>
    <property type="match status" value="1"/>
</dbReference>
<dbReference type="AlphaFoldDB" id="A0A4Y2V546"/>
<evidence type="ECO:0000313" key="1">
    <source>
        <dbReference type="EMBL" id="GBO20383.1"/>
    </source>
</evidence>
<proteinExistence type="predicted"/>
<dbReference type="GO" id="GO:0003676">
    <property type="term" value="F:nucleic acid binding"/>
    <property type="evidence" value="ECO:0007669"/>
    <property type="project" value="InterPro"/>
</dbReference>
<dbReference type="InterPro" id="IPR036397">
    <property type="entry name" value="RNaseH_sf"/>
</dbReference>
<gene>
    <name evidence="1" type="ORF">AVEN_233051_1</name>
</gene>
<dbReference type="EMBL" id="BGPR01043739">
    <property type="protein sequence ID" value="GBO20383.1"/>
    <property type="molecule type" value="Genomic_DNA"/>
</dbReference>